<reference evidence="2" key="1">
    <citation type="submission" date="2013-07" db="EMBL/GenBank/DDBJ databases">
        <title>The Genome Sequence of Cryptococcus dejecticola CBS10117.</title>
        <authorList>
            <consortium name="The Broad Institute Genome Sequencing Platform"/>
            <person name="Cuomo C."/>
            <person name="Litvintseva A."/>
            <person name="Chen Y."/>
            <person name="Heitman J."/>
            <person name="Sun S."/>
            <person name="Springer D."/>
            <person name="Dromer F."/>
            <person name="Young S.K."/>
            <person name="Zeng Q."/>
            <person name="Gargeya S."/>
            <person name="Fitzgerald M."/>
            <person name="Abouelleil A."/>
            <person name="Alvarado L."/>
            <person name="Berlin A.M."/>
            <person name="Chapman S.B."/>
            <person name="Dewar J."/>
            <person name="Goldberg J."/>
            <person name="Griggs A."/>
            <person name="Gujja S."/>
            <person name="Hansen M."/>
            <person name="Howarth C."/>
            <person name="Imamovic A."/>
            <person name="Larimer J."/>
            <person name="McCowan C."/>
            <person name="Murphy C."/>
            <person name="Pearson M."/>
            <person name="Priest M."/>
            <person name="Roberts A."/>
            <person name="Saif S."/>
            <person name="Shea T."/>
            <person name="Sykes S."/>
            <person name="Wortman J."/>
            <person name="Nusbaum C."/>
            <person name="Birren B."/>
        </authorList>
    </citation>
    <scope>NUCLEOTIDE SEQUENCE [LARGE SCALE GENOMIC DNA]</scope>
    <source>
        <strain evidence="2">CBS 10117</strain>
    </source>
</reference>
<name>A0A1A5ZV35_9TREE</name>
<keyword evidence="1" id="KW-0732">Signal</keyword>
<protein>
    <submittedName>
        <fullName evidence="2">Uncharacterized protein</fullName>
    </submittedName>
</protein>
<feature type="chain" id="PRO_5008341885" evidence="1">
    <location>
        <begin position="21"/>
        <end position="117"/>
    </location>
</feature>
<dbReference type="AlphaFoldDB" id="A0A1A5ZV35"/>
<evidence type="ECO:0000256" key="1">
    <source>
        <dbReference type="SAM" id="SignalP"/>
    </source>
</evidence>
<evidence type="ECO:0000313" key="3">
    <source>
        <dbReference type="EMBL" id="WWC64953.1"/>
    </source>
</evidence>
<organism evidence="2">
    <name type="scientific">Kwoniella dejecticola CBS 10117</name>
    <dbReference type="NCBI Taxonomy" id="1296121"/>
    <lineage>
        <taxon>Eukaryota</taxon>
        <taxon>Fungi</taxon>
        <taxon>Dikarya</taxon>
        <taxon>Basidiomycota</taxon>
        <taxon>Agaricomycotina</taxon>
        <taxon>Tremellomycetes</taxon>
        <taxon>Tremellales</taxon>
        <taxon>Cryptococcaceae</taxon>
        <taxon>Kwoniella</taxon>
    </lineage>
</organism>
<gene>
    <name evidence="2" type="ORF">I303_07577</name>
    <name evidence="3" type="ORF">I303_107567</name>
</gene>
<accession>A0A1A5ZV35</accession>
<dbReference type="EMBL" id="CP144539">
    <property type="protein sequence ID" value="WWC64953.1"/>
    <property type="molecule type" value="Genomic_DNA"/>
</dbReference>
<reference evidence="3" key="2">
    <citation type="submission" date="2013-07" db="EMBL/GenBank/DDBJ databases">
        <authorList>
            <consortium name="The Broad Institute Genome Sequencing Platform"/>
            <person name="Cuomo C."/>
            <person name="Litvintseva A."/>
            <person name="Chen Y."/>
            <person name="Heitman J."/>
            <person name="Sun S."/>
            <person name="Springer D."/>
            <person name="Dromer F."/>
            <person name="Young S.K."/>
            <person name="Zeng Q."/>
            <person name="Gargeya S."/>
            <person name="Fitzgerald M."/>
            <person name="Abouelleil A."/>
            <person name="Alvarado L."/>
            <person name="Berlin A.M."/>
            <person name="Chapman S.B."/>
            <person name="Dewar J."/>
            <person name="Goldberg J."/>
            <person name="Griggs A."/>
            <person name="Gujja S."/>
            <person name="Hansen M."/>
            <person name="Howarth C."/>
            <person name="Imamovic A."/>
            <person name="Larimer J."/>
            <person name="McCowan C."/>
            <person name="Murphy C."/>
            <person name="Pearson M."/>
            <person name="Priest M."/>
            <person name="Roberts A."/>
            <person name="Saif S."/>
            <person name="Shea T."/>
            <person name="Sykes S."/>
            <person name="Wortman J."/>
            <person name="Nusbaum C."/>
            <person name="Birren B."/>
        </authorList>
    </citation>
    <scope>NUCLEOTIDE SEQUENCE</scope>
    <source>
        <strain evidence="3">CBS 10117</strain>
    </source>
</reference>
<dbReference type="GeneID" id="28971276"/>
<dbReference type="STRING" id="1296121.A0A1A5ZV35"/>
<reference evidence="3" key="3">
    <citation type="submission" date="2024-02" db="EMBL/GenBank/DDBJ databases">
        <title>Comparative genomics of Cryptococcus and Kwoniella reveals pathogenesis evolution and contrasting modes of karyotype evolution via chromosome fusion or intercentromeric recombination.</title>
        <authorList>
            <person name="Coelho M.A."/>
            <person name="David-Palma M."/>
            <person name="Shea T."/>
            <person name="Bowers K."/>
            <person name="McGinley-Smith S."/>
            <person name="Mohammad A.W."/>
            <person name="Gnirke A."/>
            <person name="Yurkov A.M."/>
            <person name="Nowrousian M."/>
            <person name="Sun S."/>
            <person name="Cuomo C.A."/>
            <person name="Heitman J."/>
        </authorList>
    </citation>
    <scope>NUCLEOTIDE SEQUENCE</scope>
    <source>
        <strain evidence="3">CBS 10117</strain>
    </source>
</reference>
<dbReference type="VEuPathDB" id="FungiDB:I303_07577"/>
<dbReference type="EMBL" id="KI894036">
    <property type="protein sequence ID" value="OBR81667.1"/>
    <property type="molecule type" value="Genomic_DNA"/>
</dbReference>
<sequence length="117" mass="13049">MKFIKVHVFVLLMGLSFAFADNFANFFADDDCNEDGSIGFDIDNPGCFALPVRHSVYIPNNGNPFSFQHCLVQTFDSGECNCQNAGYDFGATGFCHKLNGKAKSYRFIRGFCDENNC</sequence>
<keyword evidence="4" id="KW-1185">Reference proteome</keyword>
<evidence type="ECO:0000313" key="2">
    <source>
        <dbReference type="EMBL" id="OBR81667.1"/>
    </source>
</evidence>
<evidence type="ECO:0000313" key="4">
    <source>
        <dbReference type="Proteomes" id="UP000078595"/>
    </source>
</evidence>
<dbReference type="OrthoDB" id="2863306at2759"/>
<dbReference type="RefSeq" id="XP_018259509.1">
    <property type="nucleotide sequence ID" value="XM_018410841.1"/>
</dbReference>
<dbReference type="KEGG" id="kdj:28971276"/>
<proteinExistence type="predicted"/>
<feature type="signal peptide" evidence="1">
    <location>
        <begin position="1"/>
        <end position="20"/>
    </location>
</feature>
<dbReference type="Proteomes" id="UP000078595">
    <property type="component" value="Chromosome 10"/>
</dbReference>